<gene>
    <name evidence="1" type="ordered locus">FRAAL0506</name>
</gene>
<name>Q0RTC0_FRAAA</name>
<sequence length="51" mass="5648">MPKTGYRPRSTAQLRPTLVIYETSHIYPNVAEPVGKATLTVGSFIRITVDT</sequence>
<evidence type="ECO:0000313" key="2">
    <source>
        <dbReference type="Proteomes" id="UP000000657"/>
    </source>
</evidence>
<reference evidence="1 2" key="1">
    <citation type="journal article" date="2007" name="Genome Res.">
        <title>Genome characteristics of facultatively symbiotic Frankia sp. strains reflect host range and host plant biogeography.</title>
        <authorList>
            <person name="Normand P."/>
            <person name="Lapierre P."/>
            <person name="Tisa L.S."/>
            <person name="Gogarten J.P."/>
            <person name="Alloisio N."/>
            <person name="Bagnarol E."/>
            <person name="Bassi C.A."/>
            <person name="Berry A.M."/>
            <person name="Bickhart D.M."/>
            <person name="Choisne N."/>
            <person name="Couloux A."/>
            <person name="Cournoyer B."/>
            <person name="Cruveiller S."/>
            <person name="Daubin V."/>
            <person name="Demange N."/>
            <person name="Francino M.P."/>
            <person name="Goltsman E."/>
            <person name="Huang Y."/>
            <person name="Kopp O.R."/>
            <person name="Labarre L."/>
            <person name="Lapidus A."/>
            <person name="Lavire C."/>
            <person name="Marechal J."/>
            <person name="Martinez M."/>
            <person name="Mastronunzio J.E."/>
            <person name="Mullin B.C."/>
            <person name="Niemann J."/>
            <person name="Pujic P."/>
            <person name="Rawnsley T."/>
            <person name="Rouy Z."/>
            <person name="Schenowitz C."/>
            <person name="Sellstedt A."/>
            <person name="Tavares F."/>
            <person name="Tomkins J.P."/>
            <person name="Vallenet D."/>
            <person name="Valverde C."/>
            <person name="Wall L.G."/>
            <person name="Wang Y."/>
            <person name="Medigue C."/>
            <person name="Benson D.R."/>
        </authorList>
    </citation>
    <scope>NUCLEOTIDE SEQUENCE [LARGE SCALE GENOMIC DNA]</scope>
    <source>
        <strain evidence="2">DSM 45986 / CECT 9034 / ACN14a</strain>
    </source>
</reference>
<dbReference type="EMBL" id="CT573213">
    <property type="protein sequence ID" value="CAJ59181.1"/>
    <property type="molecule type" value="Genomic_DNA"/>
</dbReference>
<dbReference type="HOGENOM" id="CLU_3099087_0_0_11"/>
<proteinExistence type="predicted"/>
<dbReference type="KEGG" id="fal:FRAAL0506"/>
<dbReference type="Proteomes" id="UP000000657">
    <property type="component" value="Chromosome"/>
</dbReference>
<protein>
    <submittedName>
        <fullName evidence="1">Uncharacterized protein</fullName>
    </submittedName>
</protein>
<organism evidence="1 2">
    <name type="scientific">Frankia alni (strain DSM 45986 / CECT 9034 / ACN14a)</name>
    <dbReference type="NCBI Taxonomy" id="326424"/>
    <lineage>
        <taxon>Bacteria</taxon>
        <taxon>Bacillati</taxon>
        <taxon>Actinomycetota</taxon>
        <taxon>Actinomycetes</taxon>
        <taxon>Frankiales</taxon>
        <taxon>Frankiaceae</taxon>
        <taxon>Frankia</taxon>
    </lineage>
</organism>
<accession>Q0RTC0</accession>
<dbReference type="AlphaFoldDB" id="Q0RTC0"/>
<evidence type="ECO:0000313" key="1">
    <source>
        <dbReference type="EMBL" id="CAJ59181.1"/>
    </source>
</evidence>
<keyword evidence="2" id="KW-1185">Reference proteome</keyword>